<feature type="domain" description="EAL" evidence="14">
    <location>
        <begin position="799"/>
        <end position="1054"/>
    </location>
</feature>
<keyword evidence="2" id="KW-1003">Cell membrane</keyword>
<feature type="transmembrane region" description="Helical" evidence="12">
    <location>
        <begin position="342"/>
        <end position="365"/>
    </location>
</feature>
<feature type="domain" description="GGDEF" evidence="15">
    <location>
        <begin position="656"/>
        <end position="790"/>
    </location>
</feature>
<dbReference type="AlphaFoldDB" id="A0A2Z6GEJ2"/>
<dbReference type="Pfam" id="PF13426">
    <property type="entry name" value="PAS_9"/>
    <property type="match status" value="2"/>
</dbReference>
<dbReference type="Pfam" id="PF00990">
    <property type="entry name" value="GGDEF"/>
    <property type="match status" value="1"/>
</dbReference>
<comment type="subcellular location">
    <subcellularLocation>
        <location evidence="1">Cell membrane</location>
        <topology evidence="1">Multi-pass membrane protein</topology>
    </subcellularLocation>
</comment>
<dbReference type="GO" id="GO:0016301">
    <property type="term" value="F:kinase activity"/>
    <property type="evidence" value="ECO:0007669"/>
    <property type="project" value="UniProtKB-KW"/>
</dbReference>
<dbReference type="PROSITE" id="PS50112">
    <property type="entry name" value="PAS"/>
    <property type="match status" value="2"/>
</dbReference>
<dbReference type="SUPFAM" id="SSF103190">
    <property type="entry name" value="Sensory domain-like"/>
    <property type="match status" value="1"/>
</dbReference>
<dbReference type="CDD" id="cd00130">
    <property type="entry name" value="PAS"/>
    <property type="match status" value="2"/>
</dbReference>
<dbReference type="InterPro" id="IPR035965">
    <property type="entry name" value="PAS-like_dom_sf"/>
</dbReference>
<dbReference type="InterPro" id="IPR000160">
    <property type="entry name" value="GGDEF_dom"/>
</dbReference>
<sequence length="1058" mass="117939">MFHSTSSANVSAATKKPLRPVEYPSVAEIPVAWLVALVVIVLIWGGVVAQVTDLYFDRINEELIADSQMRAKQDANSIGSVLERRLETIEGITQYLSQSAEVFAALNRFGSDVQPSSLGRTANIERWGNDGPLARLSRELKVAANAVSLDAIFVVNAAGDCIASSNAGESDQFVGTNFADRQYFQMAQQGQQGQQYAMGKVSAKAGLYFSAPIIGKGKFIGAVVGKRNLDQLAYLVQRDNTFLVDDHGVVILSQNKAMEMSALAEAGVNRLSSAHRLLHYRRDTFPQLSLIPWSRAFPQLTRLQGQETPMVLGRYLLKKSGYQIFSLWPIDEIRDHEALRNWFKLGGIAVGTLLILVFIGTAVYVRTQSQYRRQLDESERSYRGIFNSLDEAIYVLDEAGYFLDVNAGAAKMYGQPREYFIGSTPALLSAPGRNDLHKVAERHALAYAGEPQTFEFWAVRANGEVFPKEVHLYPAEHFGKKVVLASAQDITERKRMEEAGQLAQLVYQNTSEGMLVCDAKNRIIAVNPAFTAMTGYTVEEAIGNTPHLLNSGNHSEEFYRKMWEHLDRDGSWQGEIWNRRKNGEVYPEWLTINTTYYPGGSVHRRVALFSDISKRKESEEVIWRQANFDMLTALPNRRMFRDRLEHEIGKAIRDGGSLALLFIDLDRFKEVNDTLGHEAGDQLLVQASKRISDCLRETDTVARLGGDEFTVILPNLSESAHVDTIAQALLDKLSEPFELQGEQRAYVSASVGIALFPDDGFDAEVLVKHADQAMYAAKAAGQNCYAYFTASLQETAQNRLQLANALRSAMELEQLHVVFQPIVRLSDGHLHKAEALLRWVHPVRGLVSPAEFIPLAEEIGLISDMGNWVFEEAMRKVSQWMPLHHGQLQISVNMSPLQFHSGRDTASVWLDYLHRLDLSGSNVIIEITEGLLLHADPTISIQLLGFRDMGIQVAIDDFGTGYSSLAYLQKFDIDYLKIDQAFVRALDTDSGNQALVEAIVVMAHKLGLKVIAEGVETAAQRDFLRNIGCDYAQGYLFAKPLQPDDFEAMLRGKADSEI</sequence>
<keyword evidence="17" id="KW-1185">Reference proteome</keyword>
<dbReference type="NCBIfam" id="TIGR00229">
    <property type="entry name" value="sensory_box"/>
    <property type="match status" value="2"/>
</dbReference>
<dbReference type="Pfam" id="PF02743">
    <property type="entry name" value="dCache_1"/>
    <property type="match status" value="1"/>
</dbReference>
<dbReference type="InterPro" id="IPR029151">
    <property type="entry name" value="Sensor-like_sf"/>
</dbReference>
<dbReference type="InterPro" id="IPR001610">
    <property type="entry name" value="PAC"/>
</dbReference>
<dbReference type="InterPro" id="IPR001633">
    <property type="entry name" value="EAL_dom"/>
</dbReference>
<evidence type="ECO:0000256" key="12">
    <source>
        <dbReference type="SAM" id="Phobius"/>
    </source>
</evidence>
<protein>
    <submittedName>
        <fullName evidence="16">Cyclic di-GMP phosphodiesterase Gmr</fullName>
    </submittedName>
</protein>
<evidence type="ECO:0000256" key="9">
    <source>
        <dbReference type="ARBA" id="ARBA00022989"/>
    </source>
</evidence>
<keyword evidence="7" id="KW-0418">Kinase</keyword>
<keyword evidence="10" id="KW-0902">Two-component regulatory system</keyword>
<dbReference type="PROSITE" id="PS50883">
    <property type="entry name" value="EAL"/>
    <property type="match status" value="1"/>
</dbReference>
<dbReference type="InterPro" id="IPR000014">
    <property type="entry name" value="PAS"/>
</dbReference>
<dbReference type="GO" id="GO:0005524">
    <property type="term" value="F:ATP binding"/>
    <property type="evidence" value="ECO:0007669"/>
    <property type="project" value="UniProtKB-KW"/>
</dbReference>
<keyword evidence="3" id="KW-0597">Phosphoprotein</keyword>
<evidence type="ECO:0000256" key="3">
    <source>
        <dbReference type="ARBA" id="ARBA00022553"/>
    </source>
</evidence>
<evidence type="ECO:0000259" key="14">
    <source>
        <dbReference type="PROSITE" id="PS50883"/>
    </source>
</evidence>
<feature type="domain" description="PAS" evidence="13">
    <location>
        <begin position="378"/>
        <end position="422"/>
    </location>
</feature>
<dbReference type="CDD" id="cd01949">
    <property type="entry name" value="GGDEF"/>
    <property type="match status" value="1"/>
</dbReference>
<evidence type="ECO:0000256" key="8">
    <source>
        <dbReference type="ARBA" id="ARBA00022840"/>
    </source>
</evidence>
<evidence type="ECO:0000259" key="13">
    <source>
        <dbReference type="PROSITE" id="PS50112"/>
    </source>
</evidence>
<keyword evidence="6" id="KW-0547">Nucleotide-binding</keyword>
<dbReference type="RefSeq" id="WP_062626344.1">
    <property type="nucleotide sequence ID" value="NZ_AP018738.1"/>
</dbReference>
<dbReference type="InterPro" id="IPR052155">
    <property type="entry name" value="Biofilm_reg_signaling"/>
</dbReference>
<dbReference type="InterPro" id="IPR033479">
    <property type="entry name" value="dCache_1"/>
</dbReference>
<feature type="transmembrane region" description="Helical" evidence="12">
    <location>
        <begin position="31"/>
        <end position="49"/>
    </location>
</feature>
<dbReference type="PANTHER" id="PTHR44757:SF2">
    <property type="entry name" value="BIOFILM ARCHITECTURE MAINTENANCE PROTEIN MBAA"/>
    <property type="match status" value="1"/>
</dbReference>
<keyword evidence="8" id="KW-0067">ATP-binding</keyword>
<dbReference type="Gene3D" id="3.20.20.450">
    <property type="entry name" value="EAL domain"/>
    <property type="match status" value="1"/>
</dbReference>
<name>A0A2Z6GEJ2_9PROT</name>
<dbReference type="InterPro" id="IPR035919">
    <property type="entry name" value="EAL_sf"/>
</dbReference>
<keyword evidence="11 12" id="KW-0472">Membrane</keyword>
<reference evidence="16 17" key="1">
    <citation type="submission" date="2018-06" db="EMBL/GenBank/DDBJ databases">
        <title>OYT1 Genome Sequencing.</title>
        <authorList>
            <person name="Kato S."/>
            <person name="Itoh T."/>
            <person name="Ohkuma M."/>
        </authorList>
    </citation>
    <scope>NUCLEOTIDE SEQUENCE [LARGE SCALE GENOMIC DNA]</scope>
    <source>
        <strain evidence="16 17">OYT1</strain>
    </source>
</reference>
<organism evidence="16 17">
    <name type="scientific">Ferriphaselus amnicola</name>
    <dbReference type="NCBI Taxonomy" id="1188319"/>
    <lineage>
        <taxon>Bacteria</taxon>
        <taxon>Pseudomonadati</taxon>
        <taxon>Pseudomonadota</taxon>
        <taxon>Betaproteobacteria</taxon>
        <taxon>Nitrosomonadales</taxon>
        <taxon>Gallionellaceae</taxon>
        <taxon>Ferriphaselus</taxon>
    </lineage>
</organism>
<dbReference type="EMBL" id="AP018738">
    <property type="protein sequence ID" value="BBE51704.1"/>
    <property type="molecule type" value="Genomic_DNA"/>
</dbReference>
<evidence type="ECO:0000313" key="17">
    <source>
        <dbReference type="Proteomes" id="UP000033070"/>
    </source>
</evidence>
<evidence type="ECO:0000313" key="16">
    <source>
        <dbReference type="EMBL" id="BBE51704.1"/>
    </source>
</evidence>
<evidence type="ECO:0000259" key="15">
    <source>
        <dbReference type="PROSITE" id="PS50887"/>
    </source>
</evidence>
<evidence type="ECO:0000256" key="11">
    <source>
        <dbReference type="ARBA" id="ARBA00023136"/>
    </source>
</evidence>
<dbReference type="SMART" id="SM00052">
    <property type="entry name" value="EAL"/>
    <property type="match status" value="1"/>
</dbReference>
<keyword evidence="9 12" id="KW-1133">Transmembrane helix</keyword>
<proteinExistence type="predicted"/>
<dbReference type="PROSITE" id="PS50887">
    <property type="entry name" value="GGDEF"/>
    <property type="match status" value="1"/>
</dbReference>
<dbReference type="SUPFAM" id="SSF55785">
    <property type="entry name" value="PYP-like sensor domain (PAS domain)"/>
    <property type="match status" value="2"/>
</dbReference>
<dbReference type="InterPro" id="IPR029787">
    <property type="entry name" value="Nucleotide_cyclase"/>
</dbReference>
<dbReference type="CDD" id="cd01948">
    <property type="entry name" value="EAL"/>
    <property type="match status" value="1"/>
</dbReference>
<dbReference type="FunFam" id="3.30.70.270:FF:000001">
    <property type="entry name" value="Diguanylate cyclase domain protein"/>
    <property type="match status" value="1"/>
</dbReference>
<evidence type="ECO:0000256" key="10">
    <source>
        <dbReference type="ARBA" id="ARBA00023012"/>
    </source>
</evidence>
<dbReference type="OrthoDB" id="8588402at2"/>
<dbReference type="SMART" id="SM00086">
    <property type="entry name" value="PAC"/>
    <property type="match status" value="2"/>
</dbReference>
<keyword evidence="4" id="KW-0808">Transferase</keyword>
<evidence type="ECO:0000256" key="1">
    <source>
        <dbReference type="ARBA" id="ARBA00004651"/>
    </source>
</evidence>
<dbReference type="NCBIfam" id="TIGR00254">
    <property type="entry name" value="GGDEF"/>
    <property type="match status" value="1"/>
</dbReference>
<gene>
    <name evidence="16" type="ORF">OYT1_ch2184</name>
</gene>
<dbReference type="GO" id="GO:0000160">
    <property type="term" value="P:phosphorelay signal transduction system"/>
    <property type="evidence" value="ECO:0007669"/>
    <property type="project" value="UniProtKB-KW"/>
</dbReference>
<dbReference type="GO" id="GO:0005886">
    <property type="term" value="C:plasma membrane"/>
    <property type="evidence" value="ECO:0007669"/>
    <property type="project" value="UniProtKB-SubCell"/>
</dbReference>
<feature type="domain" description="PAS" evidence="13">
    <location>
        <begin position="498"/>
        <end position="545"/>
    </location>
</feature>
<dbReference type="Gene3D" id="3.30.70.270">
    <property type="match status" value="1"/>
</dbReference>
<dbReference type="SMART" id="SM00091">
    <property type="entry name" value="PAS"/>
    <property type="match status" value="2"/>
</dbReference>
<dbReference type="SMART" id="SM00267">
    <property type="entry name" value="GGDEF"/>
    <property type="match status" value="1"/>
</dbReference>
<dbReference type="Gene3D" id="3.30.450.20">
    <property type="entry name" value="PAS domain"/>
    <property type="match status" value="3"/>
</dbReference>
<evidence type="ECO:0000256" key="6">
    <source>
        <dbReference type="ARBA" id="ARBA00022741"/>
    </source>
</evidence>
<dbReference type="Proteomes" id="UP000033070">
    <property type="component" value="Chromosome"/>
</dbReference>
<keyword evidence="5 12" id="KW-0812">Transmembrane</keyword>
<evidence type="ECO:0000256" key="2">
    <source>
        <dbReference type="ARBA" id="ARBA00022475"/>
    </source>
</evidence>
<dbReference type="InterPro" id="IPR043128">
    <property type="entry name" value="Rev_trsase/Diguanyl_cyclase"/>
</dbReference>
<dbReference type="PANTHER" id="PTHR44757">
    <property type="entry name" value="DIGUANYLATE CYCLASE DGCP"/>
    <property type="match status" value="1"/>
</dbReference>
<dbReference type="STRING" id="1188319.OYT1_01173"/>
<accession>A0A2Z6GEJ2</accession>
<dbReference type="SUPFAM" id="SSF141868">
    <property type="entry name" value="EAL domain-like"/>
    <property type="match status" value="1"/>
</dbReference>
<dbReference type="Pfam" id="PF00563">
    <property type="entry name" value="EAL"/>
    <property type="match status" value="1"/>
</dbReference>
<dbReference type="KEGG" id="fam:OYT1_ch2184"/>
<evidence type="ECO:0000256" key="5">
    <source>
        <dbReference type="ARBA" id="ARBA00022692"/>
    </source>
</evidence>
<dbReference type="SUPFAM" id="SSF55073">
    <property type="entry name" value="Nucleotide cyclase"/>
    <property type="match status" value="1"/>
</dbReference>
<evidence type="ECO:0000256" key="7">
    <source>
        <dbReference type="ARBA" id="ARBA00022777"/>
    </source>
</evidence>
<evidence type="ECO:0000256" key="4">
    <source>
        <dbReference type="ARBA" id="ARBA00022679"/>
    </source>
</evidence>